<comment type="similarity">
    <text evidence="2">Belongs to the methyl-accepting chemotaxis (MCP) protein family.</text>
</comment>
<sequence>MNKQIIIFKIQLYDVMTIQTTNIIDKKINIKKNDVISQLENFTGEKLTTKIQRSLGETVLMSEQLTDTVAELENATKSQTSGIEEVSQSIQSIAMAIQGVASNAIKTMEMMKQSEQITRTIGSDAEKGMSKMNSMKSIVSESSNDVKKLAKELSKVDNMTEFITQIAEQTNLLALNAAIEAARAGDVGRGFAVVAEEVRRLAENSKKGAEEISDIISSLKESSDKTTISIEKGNIVVQDAYDVITNILNSIKGITTSITEVVSQMQEISAATEQVSSGTEEATAASEEILSVAQTNLKSFEDIVNAKDKETQNLQNTNKNIKTLTDIVDSLDSSTMISILDIDGIINYSNKSFLDYTKFPLEEIHGERYQIIKSEWHDETVHELLWKTINNGNLFQGYLRNRAKDGSIFWVKTSITPKFDENNTLQGYIRVDTPITELMILTGIEEACLNMEKGKPVKPHLKKIVEQLKTGDIQCMSANTY</sequence>
<dbReference type="SMART" id="SM00283">
    <property type="entry name" value="MA"/>
    <property type="match status" value="1"/>
</dbReference>
<dbReference type="PANTHER" id="PTHR32089">
    <property type="entry name" value="METHYL-ACCEPTING CHEMOTAXIS PROTEIN MCPB"/>
    <property type="match status" value="1"/>
</dbReference>
<evidence type="ECO:0000313" key="8">
    <source>
        <dbReference type="Proteomes" id="UP000014065"/>
    </source>
</evidence>
<evidence type="ECO:0000313" key="7">
    <source>
        <dbReference type="EMBL" id="EPA05451.1"/>
    </source>
</evidence>
<dbReference type="InterPro" id="IPR001610">
    <property type="entry name" value="PAC"/>
</dbReference>
<accession>S2E7N4</accession>
<dbReference type="CDD" id="cd00130">
    <property type="entry name" value="PAS"/>
    <property type="match status" value="1"/>
</dbReference>
<comment type="caution">
    <text evidence="7">The sequence shown here is derived from an EMBL/GenBank/DDBJ whole genome shotgun (WGS) entry which is preliminary data.</text>
</comment>
<dbReference type="InterPro" id="IPR000014">
    <property type="entry name" value="PAS"/>
</dbReference>
<organism evidence="7 8">
    <name type="scientific">Candidatus Nitrosarchaeum limnium BG20</name>
    <dbReference type="NCBI Taxonomy" id="859192"/>
    <lineage>
        <taxon>Archaea</taxon>
        <taxon>Nitrososphaerota</taxon>
        <taxon>Nitrososphaeria</taxon>
        <taxon>Nitrosopumilales</taxon>
        <taxon>Nitrosopumilaceae</taxon>
        <taxon>Nitrosarchaeum</taxon>
    </lineage>
</organism>
<evidence type="ECO:0000256" key="1">
    <source>
        <dbReference type="ARBA" id="ARBA00023224"/>
    </source>
</evidence>
<dbReference type="Gene3D" id="3.30.450.20">
    <property type="entry name" value="PAS domain"/>
    <property type="match status" value="1"/>
</dbReference>
<dbReference type="InterPro" id="IPR035965">
    <property type="entry name" value="PAS-like_dom_sf"/>
</dbReference>
<dbReference type="EMBL" id="AHJG01000183">
    <property type="protein sequence ID" value="EPA05451.1"/>
    <property type="molecule type" value="Genomic_DNA"/>
</dbReference>
<dbReference type="SUPFAM" id="SSF58104">
    <property type="entry name" value="Methyl-accepting chemotaxis protein (MCP) signaling domain"/>
    <property type="match status" value="1"/>
</dbReference>
<keyword evidence="8" id="KW-1185">Reference proteome</keyword>
<dbReference type="SUPFAM" id="SSF55785">
    <property type="entry name" value="PYP-like sensor domain (PAS domain)"/>
    <property type="match status" value="1"/>
</dbReference>
<gene>
    <name evidence="7" type="ORF">BG20_I0861</name>
</gene>
<dbReference type="PANTHER" id="PTHR32089:SF112">
    <property type="entry name" value="LYSOZYME-LIKE PROTEIN-RELATED"/>
    <property type="match status" value="1"/>
</dbReference>
<dbReference type="PROSITE" id="PS50113">
    <property type="entry name" value="PAC"/>
    <property type="match status" value="1"/>
</dbReference>
<evidence type="ECO:0000259" key="6">
    <source>
        <dbReference type="PROSITE" id="PS50113"/>
    </source>
</evidence>
<keyword evidence="1 3" id="KW-0807">Transducer</keyword>
<feature type="domain" description="PAS" evidence="5">
    <location>
        <begin position="320"/>
        <end position="392"/>
    </location>
</feature>
<proteinExistence type="inferred from homology"/>
<dbReference type="NCBIfam" id="TIGR00229">
    <property type="entry name" value="sensory_box"/>
    <property type="match status" value="1"/>
</dbReference>
<protein>
    <submittedName>
        <fullName evidence="7">PAS domain S-box</fullName>
    </submittedName>
</protein>
<dbReference type="Pfam" id="PF13426">
    <property type="entry name" value="PAS_9"/>
    <property type="match status" value="1"/>
</dbReference>
<dbReference type="InterPro" id="IPR000700">
    <property type="entry name" value="PAS-assoc_C"/>
</dbReference>
<dbReference type="InterPro" id="IPR004089">
    <property type="entry name" value="MCPsignal_dom"/>
</dbReference>
<evidence type="ECO:0000256" key="3">
    <source>
        <dbReference type="PROSITE-ProRule" id="PRU00284"/>
    </source>
</evidence>
<dbReference type="PROSITE" id="PS50112">
    <property type="entry name" value="PAS"/>
    <property type="match status" value="1"/>
</dbReference>
<dbReference type="GO" id="GO:0016020">
    <property type="term" value="C:membrane"/>
    <property type="evidence" value="ECO:0007669"/>
    <property type="project" value="InterPro"/>
</dbReference>
<dbReference type="Proteomes" id="UP000014065">
    <property type="component" value="Unassembled WGS sequence"/>
</dbReference>
<dbReference type="PROSITE" id="PS50111">
    <property type="entry name" value="CHEMOTAXIS_TRANSDUC_2"/>
    <property type="match status" value="1"/>
</dbReference>
<reference evidence="7 8" key="1">
    <citation type="journal article" date="2012" name="J. Bacteriol.">
        <title>Genome Sequence of "Candidatus Nitrosoarchaeum limnia" BG20, a Low-Salinity Ammonia-Oxidizing Archaeon from the San Francisco Bay Estuary.</title>
        <authorList>
            <person name="Mosier A.C."/>
            <person name="Allen E.E."/>
            <person name="Kim M."/>
            <person name="Ferriera S."/>
            <person name="Francis C.A."/>
        </authorList>
    </citation>
    <scope>NUCLEOTIDE SEQUENCE [LARGE SCALE GENOMIC DNA]</scope>
    <source>
        <strain evidence="7 8">BG20</strain>
    </source>
</reference>
<dbReference type="SMART" id="SM00086">
    <property type="entry name" value="PAC"/>
    <property type="match status" value="1"/>
</dbReference>
<dbReference type="CDD" id="cd11386">
    <property type="entry name" value="MCP_signal"/>
    <property type="match status" value="1"/>
</dbReference>
<evidence type="ECO:0000256" key="2">
    <source>
        <dbReference type="ARBA" id="ARBA00029447"/>
    </source>
</evidence>
<dbReference type="GO" id="GO:0004888">
    <property type="term" value="F:transmembrane signaling receptor activity"/>
    <property type="evidence" value="ECO:0007669"/>
    <property type="project" value="InterPro"/>
</dbReference>
<dbReference type="GO" id="GO:0007165">
    <property type="term" value="P:signal transduction"/>
    <property type="evidence" value="ECO:0007669"/>
    <property type="project" value="UniProtKB-KW"/>
</dbReference>
<dbReference type="Pfam" id="PF00015">
    <property type="entry name" value="MCPsignal"/>
    <property type="match status" value="1"/>
</dbReference>
<evidence type="ECO:0000259" key="5">
    <source>
        <dbReference type="PROSITE" id="PS50112"/>
    </source>
</evidence>
<feature type="domain" description="PAC" evidence="6">
    <location>
        <begin position="393"/>
        <end position="447"/>
    </location>
</feature>
<evidence type="ECO:0000259" key="4">
    <source>
        <dbReference type="PROSITE" id="PS50111"/>
    </source>
</evidence>
<name>S2E7N4_9ARCH</name>
<feature type="domain" description="Methyl-accepting transducer" evidence="4">
    <location>
        <begin position="54"/>
        <end position="290"/>
    </location>
</feature>
<dbReference type="AlphaFoldDB" id="S2E7N4"/>
<dbReference type="Gene3D" id="1.10.287.950">
    <property type="entry name" value="Methyl-accepting chemotaxis protein"/>
    <property type="match status" value="1"/>
</dbReference>
<dbReference type="GO" id="GO:0006935">
    <property type="term" value="P:chemotaxis"/>
    <property type="evidence" value="ECO:0007669"/>
    <property type="project" value="InterPro"/>
</dbReference>
<dbReference type="PRINTS" id="PR00260">
    <property type="entry name" value="CHEMTRNSDUCR"/>
</dbReference>
<dbReference type="InterPro" id="IPR004090">
    <property type="entry name" value="Chemotax_Me-accpt_rcpt"/>
</dbReference>